<organism evidence="5 7">
    <name type="scientific">Orbilia oligospora</name>
    <name type="common">Nematode-trapping fungus</name>
    <name type="synonym">Arthrobotrys oligospora</name>
    <dbReference type="NCBI Taxonomy" id="2813651"/>
    <lineage>
        <taxon>Eukaryota</taxon>
        <taxon>Fungi</taxon>
        <taxon>Dikarya</taxon>
        <taxon>Ascomycota</taxon>
        <taxon>Pezizomycotina</taxon>
        <taxon>Orbiliomycetes</taxon>
        <taxon>Orbiliales</taxon>
        <taxon>Orbiliaceae</taxon>
        <taxon>Orbilia</taxon>
    </lineage>
</organism>
<name>A0A6G1MME7_ORBOL</name>
<evidence type="ECO:0000313" key="4">
    <source>
        <dbReference type="EMBL" id="KAF3211595.1"/>
    </source>
</evidence>
<dbReference type="PROSITE" id="PS50181">
    <property type="entry name" value="FBOX"/>
    <property type="match status" value="1"/>
</dbReference>
<feature type="signal peptide" evidence="1">
    <location>
        <begin position="1"/>
        <end position="28"/>
    </location>
</feature>
<reference evidence="6 7" key="1">
    <citation type="submission" date="2019-06" db="EMBL/GenBank/DDBJ databases">
        <authorList>
            <person name="Palmer J.M."/>
        </authorList>
    </citation>
    <scope>NUCLEOTIDE SEQUENCE [LARGE SCALE GENOMIC DNA]</scope>
    <source>
        <strain evidence="5 7">TWF191</strain>
        <strain evidence="4">TWF679</strain>
        <strain evidence="3 6">TWF788</strain>
    </source>
</reference>
<dbReference type="Gene3D" id="1.20.1280.50">
    <property type="match status" value="1"/>
</dbReference>
<dbReference type="EMBL" id="WIWT01000033">
    <property type="protein sequence ID" value="KAF3211595.1"/>
    <property type="molecule type" value="Genomic_DNA"/>
</dbReference>
<dbReference type="SUPFAM" id="SSF81383">
    <property type="entry name" value="F-box domain"/>
    <property type="match status" value="1"/>
</dbReference>
<dbReference type="SMART" id="SM00256">
    <property type="entry name" value="FBOX"/>
    <property type="match status" value="1"/>
</dbReference>
<comment type="caution">
    <text evidence="5">The sequence shown here is derived from an EMBL/GenBank/DDBJ whole genome shotgun (WGS) entry which is preliminary data.</text>
</comment>
<dbReference type="CDD" id="cd09917">
    <property type="entry name" value="F-box_SF"/>
    <property type="match status" value="1"/>
</dbReference>
<dbReference type="InterPro" id="IPR001810">
    <property type="entry name" value="F-box_dom"/>
</dbReference>
<dbReference type="AlphaFoldDB" id="A0A6G1MME7"/>
<keyword evidence="1" id="KW-0732">Signal</keyword>
<dbReference type="OrthoDB" id="3219396at2759"/>
<dbReference type="EMBL" id="JAABOE010000027">
    <property type="protein sequence ID" value="KAF3183265.1"/>
    <property type="molecule type" value="Genomic_DNA"/>
</dbReference>
<protein>
    <recommendedName>
        <fullName evidence="2">F-box domain-containing protein</fullName>
    </recommendedName>
</protein>
<evidence type="ECO:0000259" key="2">
    <source>
        <dbReference type="PROSITE" id="PS50181"/>
    </source>
</evidence>
<evidence type="ECO:0000313" key="5">
    <source>
        <dbReference type="EMBL" id="KAF3226950.1"/>
    </source>
</evidence>
<dbReference type="EMBL" id="WIPF01000021">
    <property type="protein sequence ID" value="KAF3226950.1"/>
    <property type="molecule type" value="Genomic_DNA"/>
</dbReference>
<evidence type="ECO:0000313" key="7">
    <source>
        <dbReference type="Proteomes" id="UP000483672"/>
    </source>
</evidence>
<dbReference type="Proteomes" id="UP000479691">
    <property type="component" value="Unassembled WGS sequence"/>
</dbReference>
<proteinExistence type="predicted"/>
<dbReference type="InterPro" id="IPR036047">
    <property type="entry name" value="F-box-like_dom_sf"/>
</dbReference>
<gene>
    <name evidence="5" type="ORF">TWF191_004311</name>
    <name evidence="4" type="ORF">TWF679_006399</name>
    <name evidence="3" type="ORF">TWF788_005653</name>
</gene>
<evidence type="ECO:0000256" key="1">
    <source>
        <dbReference type="SAM" id="SignalP"/>
    </source>
</evidence>
<dbReference type="Proteomes" id="UP000483672">
    <property type="component" value="Unassembled WGS sequence"/>
</dbReference>
<feature type="chain" id="PRO_5041131452" description="F-box domain-containing protein" evidence="1">
    <location>
        <begin position="29"/>
        <end position="240"/>
    </location>
</feature>
<sequence length="240" mass="27407">MASPISLLPIELHITILSLLPFVDQIRASQTCTLWQTLLNKAKILEDSRYQIPPPFFVLQIHKLLGLFTHRPNGQISMDNRPVPSGLVFRVENQKLVEGFYYQKNENDESTDGNFTNLPSNSTSFLNEPLFKAPADCVTINHDNEDVSINFYSKKKMFIFCMEWVKTYDLHAPPTVKELLETIINEAHDELEGDWGVYSDEPEMIPCGLDFEKGCWLAAHIVTDLRAGDIDVCLRKVEFS</sequence>
<dbReference type="Pfam" id="PF00646">
    <property type="entry name" value="F-box"/>
    <property type="match status" value="1"/>
</dbReference>
<dbReference type="Proteomes" id="UP000614610">
    <property type="component" value="Unassembled WGS sequence"/>
</dbReference>
<evidence type="ECO:0000313" key="6">
    <source>
        <dbReference type="Proteomes" id="UP000479691"/>
    </source>
</evidence>
<feature type="domain" description="F-box" evidence="2">
    <location>
        <begin position="2"/>
        <end position="48"/>
    </location>
</feature>
<accession>A0A6G1MME7</accession>
<evidence type="ECO:0000313" key="3">
    <source>
        <dbReference type="EMBL" id="KAF3183265.1"/>
    </source>
</evidence>